<feature type="compositionally biased region" description="Basic and acidic residues" evidence="6">
    <location>
        <begin position="9"/>
        <end position="23"/>
    </location>
</feature>
<dbReference type="InterPro" id="IPR013057">
    <property type="entry name" value="AA_transpt_TM"/>
</dbReference>
<evidence type="ECO:0000256" key="2">
    <source>
        <dbReference type="ARBA" id="ARBA00008066"/>
    </source>
</evidence>
<evidence type="ECO:0000256" key="4">
    <source>
        <dbReference type="ARBA" id="ARBA00022989"/>
    </source>
</evidence>
<evidence type="ECO:0000256" key="6">
    <source>
        <dbReference type="SAM" id="MobiDB-lite"/>
    </source>
</evidence>
<name>A0A9P4SE47_9PEZI</name>
<feature type="transmembrane region" description="Helical" evidence="7">
    <location>
        <begin position="266"/>
        <end position="289"/>
    </location>
</feature>
<feature type="region of interest" description="Disordered" evidence="6">
    <location>
        <begin position="1"/>
        <end position="53"/>
    </location>
</feature>
<feature type="compositionally biased region" description="Polar residues" evidence="6">
    <location>
        <begin position="38"/>
        <end position="53"/>
    </location>
</feature>
<feature type="compositionally biased region" description="Basic residues" evidence="6">
    <location>
        <begin position="177"/>
        <end position="188"/>
    </location>
</feature>
<evidence type="ECO:0000256" key="3">
    <source>
        <dbReference type="ARBA" id="ARBA00022692"/>
    </source>
</evidence>
<feature type="transmembrane region" description="Helical" evidence="7">
    <location>
        <begin position="524"/>
        <end position="543"/>
    </location>
</feature>
<evidence type="ECO:0000256" key="1">
    <source>
        <dbReference type="ARBA" id="ARBA00004141"/>
    </source>
</evidence>
<dbReference type="Proteomes" id="UP000799429">
    <property type="component" value="Unassembled WGS sequence"/>
</dbReference>
<reference evidence="9" key="1">
    <citation type="journal article" date="2020" name="Stud. Mycol.">
        <title>101 Dothideomycetes genomes: a test case for predicting lifestyles and emergence of pathogens.</title>
        <authorList>
            <person name="Haridas S."/>
            <person name="Albert R."/>
            <person name="Binder M."/>
            <person name="Bloem J."/>
            <person name="Labutti K."/>
            <person name="Salamov A."/>
            <person name="Andreopoulos B."/>
            <person name="Baker S."/>
            <person name="Barry K."/>
            <person name="Bills G."/>
            <person name="Bluhm B."/>
            <person name="Cannon C."/>
            <person name="Castanera R."/>
            <person name="Culley D."/>
            <person name="Daum C."/>
            <person name="Ezra D."/>
            <person name="Gonzalez J."/>
            <person name="Henrissat B."/>
            <person name="Kuo A."/>
            <person name="Liang C."/>
            <person name="Lipzen A."/>
            <person name="Lutzoni F."/>
            <person name="Magnuson J."/>
            <person name="Mondo S."/>
            <person name="Nolan M."/>
            <person name="Ohm R."/>
            <person name="Pangilinan J."/>
            <person name="Park H.-J."/>
            <person name="Ramirez L."/>
            <person name="Alfaro M."/>
            <person name="Sun H."/>
            <person name="Tritt A."/>
            <person name="Yoshinaga Y."/>
            <person name="Zwiers L.-H."/>
            <person name="Turgeon B."/>
            <person name="Goodwin S."/>
            <person name="Spatafora J."/>
            <person name="Crous P."/>
            <person name="Grigoriev I."/>
        </authorList>
    </citation>
    <scope>NUCLEOTIDE SEQUENCE</scope>
    <source>
        <strain evidence="9">CBS 101060</strain>
    </source>
</reference>
<feature type="domain" description="Amino acid transporter transmembrane" evidence="8">
    <location>
        <begin position="193"/>
        <end position="578"/>
    </location>
</feature>
<feature type="transmembrane region" description="Helical" evidence="7">
    <location>
        <begin position="458"/>
        <end position="479"/>
    </location>
</feature>
<organism evidence="9 10">
    <name type="scientific">Patellaria atrata CBS 101060</name>
    <dbReference type="NCBI Taxonomy" id="1346257"/>
    <lineage>
        <taxon>Eukaryota</taxon>
        <taxon>Fungi</taxon>
        <taxon>Dikarya</taxon>
        <taxon>Ascomycota</taxon>
        <taxon>Pezizomycotina</taxon>
        <taxon>Dothideomycetes</taxon>
        <taxon>Dothideomycetes incertae sedis</taxon>
        <taxon>Patellariales</taxon>
        <taxon>Patellariaceae</taxon>
        <taxon>Patellaria</taxon>
    </lineage>
</organism>
<feature type="transmembrane region" description="Helical" evidence="7">
    <location>
        <begin position="378"/>
        <end position="399"/>
    </location>
</feature>
<dbReference type="GO" id="GO:0005302">
    <property type="term" value="F:L-tyrosine transmembrane transporter activity"/>
    <property type="evidence" value="ECO:0007669"/>
    <property type="project" value="TreeGrafter"/>
</dbReference>
<protein>
    <recommendedName>
        <fullName evidence="8">Amino acid transporter transmembrane domain-containing protein</fullName>
    </recommendedName>
</protein>
<evidence type="ECO:0000313" key="10">
    <source>
        <dbReference type="Proteomes" id="UP000799429"/>
    </source>
</evidence>
<evidence type="ECO:0000256" key="7">
    <source>
        <dbReference type="SAM" id="Phobius"/>
    </source>
</evidence>
<feature type="transmembrane region" description="Helical" evidence="7">
    <location>
        <begin position="500"/>
        <end position="518"/>
    </location>
</feature>
<dbReference type="EMBL" id="MU006091">
    <property type="protein sequence ID" value="KAF2841101.1"/>
    <property type="molecule type" value="Genomic_DNA"/>
</dbReference>
<feature type="transmembrane region" description="Helical" evidence="7">
    <location>
        <begin position="555"/>
        <end position="579"/>
    </location>
</feature>
<keyword evidence="4 7" id="KW-1133">Transmembrane helix</keyword>
<dbReference type="GO" id="GO:0005774">
    <property type="term" value="C:vacuolar membrane"/>
    <property type="evidence" value="ECO:0007669"/>
    <property type="project" value="TreeGrafter"/>
</dbReference>
<accession>A0A9P4SE47</accession>
<dbReference type="OrthoDB" id="1684102at2759"/>
<keyword evidence="10" id="KW-1185">Reference proteome</keyword>
<keyword evidence="5 7" id="KW-0472">Membrane</keyword>
<evidence type="ECO:0000313" key="9">
    <source>
        <dbReference type="EMBL" id="KAF2841101.1"/>
    </source>
</evidence>
<feature type="compositionally biased region" description="Acidic residues" evidence="6">
    <location>
        <begin position="147"/>
        <end position="164"/>
    </location>
</feature>
<keyword evidence="3 7" id="KW-0812">Transmembrane</keyword>
<comment type="similarity">
    <text evidence="2">Belongs to the amino acid/polyamine transporter 2 family.</text>
</comment>
<feature type="transmembrane region" description="Helical" evidence="7">
    <location>
        <begin position="411"/>
        <end position="438"/>
    </location>
</feature>
<feature type="transmembrane region" description="Helical" evidence="7">
    <location>
        <begin position="196"/>
        <end position="215"/>
    </location>
</feature>
<comment type="caution">
    <text evidence="9">The sequence shown here is derived from an EMBL/GenBank/DDBJ whole genome shotgun (WGS) entry which is preliminary data.</text>
</comment>
<feature type="transmembrane region" description="Helical" evidence="7">
    <location>
        <begin position="339"/>
        <end position="358"/>
    </location>
</feature>
<feature type="transmembrane region" description="Helical" evidence="7">
    <location>
        <begin position="309"/>
        <end position="327"/>
    </location>
</feature>
<gene>
    <name evidence="9" type="ORF">M501DRAFT_1013917</name>
</gene>
<evidence type="ECO:0000259" key="8">
    <source>
        <dbReference type="Pfam" id="PF01490"/>
    </source>
</evidence>
<feature type="transmembrane region" description="Helical" evidence="7">
    <location>
        <begin position="221"/>
        <end position="245"/>
    </location>
</feature>
<dbReference type="AlphaFoldDB" id="A0A9P4SE47"/>
<sequence length="584" mass="64173">MTDINQSDEDQRAAEVLARHLDPDYTADFDPTPDNGDKSQISQPGNSQAEQESSLKLLGGDMHRDLYKIKGGRARLQQRSATFHYPERSSDTDLSQTSTTFQNQMAPGGFRRQFLERQHRRFHSVTTPVTKNFVSFLDLYGSFAGEDLAESEDESAVETEDEETGMPGEEAGERRPLLGRRKSSKRAKQQGDASQLRTFFTLLKAFIGTGIMFLPKAFKNGGILFSSITLVVVSLVTSLCFYLLLQCRKRYGGGYGELGEAIGGKTLRSLILVSIALSQVGFVCAGIVFTAENLYSFLDAVTKNRPAPLSTAELIIAQCIILIPLSFIRNIAKLGPAALLADVFILIGLVYIYYYNIFAISKQGGFNPTVHLFNPRDFTLTIGSAIFTFEGIGLILPIQSSMKEPEKFNRLLYAVMFIITIIFTSVGFLCYAAFGAATRTEVISNFPQTSKLVNAVQFLYSLAVLVGTPVQLFPAVRIMEGKLFGPSSGKRDSSTKWRKNAFRTGMVVLSGGIAALGAGDLDKFVALIGSFACVPLVYIYPAYLHWKGVATARWVVIGDIVLMVVGVMAMIYTTSVTLVRWSES</sequence>
<dbReference type="PANTHER" id="PTHR22950">
    <property type="entry name" value="AMINO ACID TRANSPORTER"/>
    <property type="match status" value="1"/>
</dbReference>
<evidence type="ECO:0000256" key="5">
    <source>
        <dbReference type="ARBA" id="ARBA00023136"/>
    </source>
</evidence>
<dbReference type="PANTHER" id="PTHR22950:SF332">
    <property type="entry name" value="AMINO ACID TRANSPORTER (EUROFUNG)"/>
    <property type="match status" value="1"/>
</dbReference>
<dbReference type="Pfam" id="PF01490">
    <property type="entry name" value="Aa_trans"/>
    <property type="match status" value="1"/>
</dbReference>
<comment type="subcellular location">
    <subcellularLocation>
        <location evidence="1">Membrane</location>
        <topology evidence="1">Multi-pass membrane protein</topology>
    </subcellularLocation>
</comment>
<feature type="region of interest" description="Disordered" evidence="6">
    <location>
        <begin position="147"/>
        <end position="190"/>
    </location>
</feature>
<proteinExistence type="inferred from homology"/>
<dbReference type="Gene3D" id="1.20.1740.10">
    <property type="entry name" value="Amino acid/polyamine transporter I"/>
    <property type="match status" value="1"/>
</dbReference>